<gene>
    <name evidence="2" type="ORF">BC938DRAFT_479867</name>
</gene>
<dbReference type="AlphaFoldDB" id="A0A433QK01"/>
<sequence>MSLNTRKTTSLVCFPLLVYVGNSQLTTSLPQVPGKSSAASPKVSPAVTLRKWPAEVAAAQAVVSQVMKTPLPSVLVADNVVPVKLRQILNRGLEVVAAGPNKDYYPGTNEKVQTLIHPSLFA</sequence>
<keyword evidence="3" id="KW-1185">Reference proteome</keyword>
<organism evidence="2 3">
    <name type="scientific">Jimgerdemannia flammicorona</name>
    <dbReference type="NCBI Taxonomy" id="994334"/>
    <lineage>
        <taxon>Eukaryota</taxon>
        <taxon>Fungi</taxon>
        <taxon>Fungi incertae sedis</taxon>
        <taxon>Mucoromycota</taxon>
        <taxon>Mucoromycotina</taxon>
        <taxon>Endogonomycetes</taxon>
        <taxon>Endogonales</taxon>
        <taxon>Endogonaceae</taxon>
        <taxon>Jimgerdemannia</taxon>
    </lineage>
</organism>
<name>A0A433QK01_9FUNG</name>
<proteinExistence type="predicted"/>
<dbReference type="EMBL" id="RBNJ01004313">
    <property type="protein sequence ID" value="RUS30086.1"/>
    <property type="molecule type" value="Genomic_DNA"/>
</dbReference>
<protein>
    <submittedName>
        <fullName evidence="2">Uncharacterized protein</fullName>
    </submittedName>
</protein>
<keyword evidence="1" id="KW-0732">Signal</keyword>
<evidence type="ECO:0000313" key="2">
    <source>
        <dbReference type="EMBL" id="RUS30086.1"/>
    </source>
</evidence>
<feature type="signal peptide" evidence="1">
    <location>
        <begin position="1"/>
        <end position="23"/>
    </location>
</feature>
<reference evidence="2 3" key="1">
    <citation type="journal article" date="2018" name="New Phytol.">
        <title>Phylogenomics of Endogonaceae and evolution of mycorrhizas within Mucoromycota.</title>
        <authorList>
            <person name="Chang Y."/>
            <person name="Desiro A."/>
            <person name="Na H."/>
            <person name="Sandor L."/>
            <person name="Lipzen A."/>
            <person name="Clum A."/>
            <person name="Barry K."/>
            <person name="Grigoriev I.V."/>
            <person name="Martin F.M."/>
            <person name="Stajich J.E."/>
            <person name="Smith M.E."/>
            <person name="Bonito G."/>
            <person name="Spatafora J.W."/>
        </authorList>
    </citation>
    <scope>NUCLEOTIDE SEQUENCE [LARGE SCALE GENOMIC DNA]</scope>
    <source>
        <strain evidence="2 3">AD002</strain>
    </source>
</reference>
<dbReference type="Proteomes" id="UP000274822">
    <property type="component" value="Unassembled WGS sequence"/>
</dbReference>
<feature type="chain" id="PRO_5019509696" evidence="1">
    <location>
        <begin position="24"/>
        <end position="122"/>
    </location>
</feature>
<evidence type="ECO:0000256" key="1">
    <source>
        <dbReference type="SAM" id="SignalP"/>
    </source>
</evidence>
<comment type="caution">
    <text evidence="2">The sequence shown here is derived from an EMBL/GenBank/DDBJ whole genome shotgun (WGS) entry which is preliminary data.</text>
</comment>
<evidence type="ECO:0000313" key="3">
    <source>
        <dbReference type="Proteomes" id="UP000274822"/>
    </source>
</evidence>
<accession>A0A433QK01</accession>